<dbReference type="EMBL" id="BMIV01000011">
    <property type="protein sequence ID" value="GGF74504.1"/>
    <property type="molecule type" value="Genomic_DNA"/>
</dbReference>
<proteinExistence type="predicted"/>
<gene>
    <name evidence="2" type="ORF">GCM10011402_28930</name>
</gene>
<evidence type="ECO:0000256" key="1">
    <source>
        <dbReference type="SAM" id="MobiDB-lite"/>
    </source>
</evidence>
<name>A0ABQ1VM24_9RHOB</name>
<reference evidence="3" key="1">
    <citation type="journal article" date="2019" name="Int. J. Syst. Evol. Microbiol.">
        <title>The Global Catalogue of Microorganisms (GCM) 10K type strain sequencing project: providing services to taxonomists for standard genome sequencing and annotation.</title>
        <authorList>
            <consortium name="The Broad Institute Genomics Platform"/>
            <consortium name="The Broad Institute Genome Sequencing Center for Infectious Disease"/>
            <person name="Wu L."/>
            <person name="Ma J."/>
        </authorList>
    </citation>
    <scope>NUCLEOTIDE SEQUENCE [LARGE SCALE GENOMIC DNA]</scope>
    <source>
        <strain evidence="3">CGMCC 1.15419</strain>
    </source>
</reference>
<evidence type="ECO:0000313" key="3">
    <source>
        <dbReference type="Proteomes" id="UP000640509"/>
    </source>
</evidence>
<protein>
    <submittedName>
        <fullName evidence="2">Uncharacterized protein</fullName>
    </submittedName>
</protein>
<organism evidence="2 3">
    <name type="scientific">Paracoccus acridae</name>
    <dbReference type="NCBI Taxonomy" id="1795310"/>
    <lineage>
        <taxon>Bacteria</taxon>
        <taxon>Pseudomonadati</taxon>
        <taxon>Pseudomonadota</taxon>
        <taxon>Alphaproteobacteria</taxon>
        <taxon>Rhodobacterales</taxon>
        <taxon>Paracoccaceae</taxon>
        <taxon>Paracoccus</taxon>
    </lineage>
</organism>
<keyword evidence="3" id="KW-1185">Reference proteome</keyword>
<comment type="caution">
    <text evidence="2">The sequence shown here is derived from an EMBL/GenBank/DDBJ whole genome shotgun (WGS) entry which is preliminary data.</text>
</comment>
<feature type="region of interest" description="Disordered" evidence="1">
    <location>
        <begin position="1"/>
        <end position="22"/>
    </location>
</feature>
<dbReference type="Gene3D" id="3.30.2020.40">
    <property type="entry name" value="Uncharacterised protein PF10387, DUF2442"/>
    <property type="match status" value="1"/>
</dbReference>
<sequence>MEDVPAHTSQGLEGATEDEPAALKLQGSGYGLHREALAADLSVPGLLAGRFGTKAHTAQMAEQVVRGTFDVLNALSSPAQRISTGEYHERLS</sequence>
<evidence type="ECO:0000313" key="2">
    <source>
        <dbReference type="EMBL" id="GGF74504.1"/>
    </source>
</evidence>
<dbReference type="Proteomes" id="UP000640509">
    <property type="component" value="Unassembled WGS sequence"/>
</dbReference>
<accession>A0ABQ1VM24</accession>